<evidence type="ECO:0000313" key="3">
    <source>
        <dbReference type="Proteomes" id="UP000248021"/>
    </source>
</evidence>
<protein>
    <submittedName>
        <fullName evidence="2">Uncharacterized protein DUF4214</fullName>
    </submittedName>
</protein>
<sequence>MPAQQFTAQMYNAFLGRAPEPNGYAWWVSLYPGMTETAFINAWAATAEAKALNPWLDSPTLTNAHIFIASLYVHLYDRIPDAAGQTYWANELQANGIAPVLLTLLGVGGTDGTVLANRTEVGVYFAEKFLAAGAAPAFAWQQSILNSVDLGLGRAKTYNITGLPSSMIYDLASEMLAASNPTGTIVGFVHNGAKLGLVPLYLTATGTTPISDARR</sequence>
<dbReference type="AlphaFoldDB" id="A0A2V3TZ10"/>
<organism evidence="2 3">
    <name type="scientific">Chelatococcus asaccharovorans</name>
    <dbReference type="NCBI Taxonomy" id="28210"/>
    <lineage>
        <taxon>Bacteria</taxon>
        <taxon>Pseudomonadati</taxon>
        <taxon>Pseudomonadota</taxon>
        <taxon>Alphaproteobacteria</taxon>
        <taxon>Hyphomicrobiales</taxon>
        <taxon>Chelatococcaceae</taxon>
        <taxon>Chelatococcus</taxon>
    </lineage>
</organism>
<evidence type="ECO:0000313" key="2">
    <source>
        <dbReference type="EMBL" id="PXW55131.1"/>
    </source>
</evidence>
<reference evidence="2 3" key="1">
    <citation type="submission" date="2018-05" db="EMBL/GenBank/DDBJ databases">
        <title>Genomic Encyclopedia of Type Strains, Phase IV (KMG-IV): sequencing the most valuable type-strain genomes for metagenomic binning, comparative biology and taxonomic classification.</title>
        <authorList>
            <person name="Goeker M."/>
        </authorList>
    </citation>
    <scope>NUCLEOTIDE SEQUENCE [LARGE SCALE GENOMIC DNA]</scope>
    <source>
        <strain evidence="2 3">DSM 6462</strain>
    </source>
</reference>
<dbReference type="EMBL" id="QJJK01000010">
    <property type="protein sequence ID" value="PXW55131.1"/>
    <property type="molecule type" value="Genomic_DNA"/>
</dbReference>
<gene>
    <name evidence="2" type="ORF">C7450_11070</name>
</gene>
<accession>A0A2V3TZ10</accession>
<dbReference type="OrthoDB" id="7748064at2"/>
<keyword evidence="3" id="KW-1185">Reference proteome</keyword>
<dbReference type="RefSeq" id="WP_110376734.1">
    <property type="nucleotide sequence ID" value="NZ_JAHBRY010000003.1"/>
</dbReference>
<dbReference type="InterPro" id="IPR025282">
    <property type="entry name" value="DUF4214"/>
</dbReference>
<proteinExistence type="predicted"/>
<evidence type="ECO:0000259" key="1">
    <source>
        <dbReference type="Pfam" id="PF13946"/>
    </source>
</evidence>
<comment type="caution">
    <text evidence="2">The sequence shown here is derived from an EMBL/GenBank/DDBJ whole genome shotgun (WGS) entry which is preliminary data.</text>
</comment>
<dbReference type="Proteomes" id="UP000248021">
    <property type="component" value="Unassembled WGS sequence"/>
</dbReference>
<name>A0A2V3TZ10_9HYPH</name>
<feature type="domain" description="DUF4214" evidence="1">
    <location>
        <begin position="65"/>
        <end position="95"/>
    </location>
</feature>
<dbReference type="Pfam" id="PF13946">
    <property type="entry name" value="DUF4214"/>
    <property type="match status" value="1"/>
</dbReference>